<dbReference type="Gene3D" id="3.40.50.2000">
    <property type="entry name" value="Glycogen Phosphorylase B"/>
    <property type="match status" value="1"/>
</dbReference>
<evidence type="ECO:0000313" key="1">
    <source>
        <dbReference type="EMBL" id="QDP41458.1"/>
    </source>
</evidence>
<dbReference type="KEGG" id="aqt:FN924_15510"/>
<keyword evidence="2" id="KW-1185">Reference proteome</keyword>
<dbReference type="Proteomes" id="UP000315215">
    <property type="component" value="Chromosome"/>
</dbReference>
<dbReference type="SUPFAM" id="SSF53756">
    <property type="entry name" value="UDP-Glycosyltransferase/glycogen phosphorylase"/>
    <property type="match status" value="1"/>
</dbReference>
<gene>
    <name evidence="1" type="ORF">FN924_15510</name>
</gene>
<accession>A0A516KJA0</accession>
<name>A0A516KJA0_9BACI</name>
<keyword evidence="1" id="KW-0808">Transferase</keyword>
<dbReference type="OrthoDB" id="9794575at2"/>
<dbReference type="GO" id="GO:0016740">
    <property type="term" value="F:transferase activity"/>
    <property type="evidence" value="ECO:0007669"/>
    <property type="project" value="UniProtKB-KW"/>
</dbReference>
<organism evidence="1 2">
    <name type="scientific">Radiobacillus deserti</name>
    <dbReference type="NCBI Taxonomy" id="2594883"/>
    <lineage>
        <taxon>Bacteria</taxon>
        <taxon>Bacillati</taxon>
        <taxon>Bacillota</taxon>
        <taxon>Bacilli</taxon>
        <taxon>Bacillales</taxon>
        <taxon>Bacillaceae</taxon>
        <taxon>Radiobacillus</taxon>
    </lineage>
</organism>
<dbReference type="EMBL" id="CP041666">
    <property type="protein sequence ID" value="QDP41458.1"/>
    <property type="molecule type" value="Genomic_DNA"/>
</dbReference>
<protein>
    <submittedName>
        <fullName evidence="1">Glycosyltransferase family 4 protein</fullName>
    </submittedName>
</protein>
<proteinExistence type="predicted"/>
<evidence type="ECO:0000313" key="2">
    <source>
        <dbReference type="Proteomes" id="UP000315215"/>
    </source>
</evidence>
<dbReference type="AlphaFoldDB" id="A0A516KJA0"/>
<sequence>MKKVLIITHWYYPRNVPRAFRARALVNELKQKGYSVDLLVGDYKQLISNNEYDEEMLKSRGVSNKRARSFSNNKLFYLIKNIINYFIGERFLLTCGRFIYKGIDTTSYDAIISIGLPFYIHLVTALKIKRHRKGDKIYIADWSDPFYGVKDVKLAPYFKKIQKFICSQFDYNIIPTSRAVNYFKKYTNEDKIRVIPQGFNFNEVTLLDYKKNKVVTFGYAGIFYKEIRNPGPLLEFLSKLNVDFIFVLYTVTHGPIYNEILLKYKKVMGDRLQIHDLIPRTECITRLSGMDFLINIENITTSQIPSKLIDYTLARRPIISFKHDDIPEEKIKAFIQGDYVGKTNIDISKYNIKEVCKQFIDLLE</sequence>
<dbReference type="RefSeq" id="WP_143896023.1">
    <property type="nucleotide sequence ID" value="NZ_CP041666.1"/>
</dbReference>
<reference evidence="1 2" key="1">
    <citation type="submission" date="2019-07" db="EMBL/GenBank/DDBJ databases">
        <authorList>
            <person name="Li J."/>
        </authorList>
    </citation>
    <scope>NUCLEOTIDE SEQUENCE [LARGE SCALE GENOMIC DNA]</scope>
    <source>
        <strain evidence="1 2">TKL69</strain>
    </source>
</reference>